<dbReference type="PROSITE" id="PS01131">
    <property type="entry name" value="RRNA_A_DIMETH"/>
    <property type="match status" value="1"/>
</dbReference>
<dbReference type="OrthoDB" id="5383291at2"/>
<dbReference type="InterPro" id="IPR050210">
    <property type="entry name" value="tRNA_Adenine-N(6)_MTase"/>
</dbReference>
<dbReference type="AlphaFoldDB" id="A0A330M1N2"/>
<dbReference type="CDD" id="cd02440">
    <property type="entry name" value="AdoMet_MTases"/>
    <property type="match status" value="1"/>
</dbReference>
<dbReference type="GO" id="GO:0005737">
    <property type="term" value="C:cytoplasm"/>
    <property type="evidence" value="ECO:0007669"/>
    <property type="project" value="UniProtKB-SubCell"/>
</dbReference>
<dbReference type="SUPFAM" id="SSF53335">
    <property type="entry name" value="S-adenosyl-L-methionine-dependent methyltransferases"/>
    <property type="match status" value="1"/>
</dbReference>
<dbReference type="Pfam" id="PF05175">
    <property type="entry name" value="MTS"/>
    <property type="match status" value="1"/>
</dbReference>
<dbReference type="PANTHER" id="PTHR47739">
    <property type="entry name" value="TRNA1(VAL) (ADENINE(37)-N6)-METHYLTRANSFERASE"/>
    <property type="match status" value="1"/>
</dbReference>
<dbReference type="GO" id="GO:0016430">
    <property type="term" value="F:tRNA (adenine-N6)-methyltransferase activity"/>
    <property type="evidence" value="ECO:0007669"/>
    <property type="project" value="UniProtKB-UniRule"/>
</dbReference>
<keyword evidence="1 6" id="KW-0963">Cytoplasm</keyword>
<dbReference type="EMBL" id="LS483452">
    <property type="protein sequence ID" value="SQH75434.1"/>
    <property type="molecule type" value="Genomic_DNA"/>
</dbReference>
<comment type="function">
    <text evidence="6">Specifically methylates the adenine in position 37 of tRNA(1)(Val) (anticodon cmo5UAC).</text>
</comment>
<gene>
    <name evidence="8" type="ORF">SHEWBE_1468</name>
</gene>
<dbReference type="GO" id="GO:0008033">
    <property type="term" value="P:tRNA processing"/>
    <property type="evidence" value="ECO:0007669"/>
    <property type="project" value="UniProtKB-UniRule"/>
</dbReference>
<dbReference type="PANTHER" id="PTHR47739:SF1">
    <property type="entry name" value="TRNA1(VAL) (ADENINE(37)-N6)-METHYLTRANSFERASE"/>
    <property type="match status" value="1"/>
</dbReference>
<dbReference type="HAMAP" id="MF_01872">
    <property type="entry name" value="tRNA_methyltr_YfiC"/>
    <property type="match status" value="1"/>
</dbReference>
<evidence type="ECO:0000256" key="1">
    <source>
        <dbReference type="ARBA" id="ARBA00022490"/>
    </source>
</evidence>
<dbReference type="GO" id="GO:0003676">
    <property type="term" value="F:nucleic acid binding"/>
    <property type="evidence" value="ECO:0007669"/>
    <property type="project" value="InterPro"/>
</dbReference>
<reference evidence="9" key="1">
    <citation type="submission" date="2018-06" db="EMBL/GenBank/DDBJ databases">
        <authorList>
            <person name="Cea G.-C."/>
            <person name="William W."/>
        </authorList>
    </citation>
    <scope>NUCLEOTIDE SEQUENCE [LARGE SCALE GENOMIC DNA]</scope>
    <source>
        <strain evidence="9">DB21MT-2</strain>
    </source>
</reference>
<name>A0A330M1N2_9GAMM</name>
<sequence length="250" mass="27743">MQNKSDSMPFTFKQFHIDDHNCGMPVSTDAVILGAWAPLTRAKSILDIGAGSGLLSLMAAQRSEAIITAIELDETAASACERNFQASKWGERLTIEQCAIQDFAQQRLDTQVKFEHIICNPPYFNGGTQSKNQLRAKARHTDSLDFSCLIKAITCLLAADGTASLILPSQSMPKFQQELACSELIMTRVMDIADSAAKKPHRHVFNLAHRQAPFPEQSHRVDSNHFCIKESDGSYSQEMIGLITGFYLKY</sequence>
<keyword evidence="4 6" id="KW-0949">S-adenosyl-L-methionine</keyword>
<evidence type="ECO:0000256" key="6">
    <source>
        <dbReference type="HAMAP-Rule" id="MF_01872"/>
    </source>
</evidence>
<keyword evidence="2 6" id="KW-0489">Methyltransferase</keyword>
<protein>
    <recommendedName>
        <fullName evidence="6">tRNA1(Val) (adenine(37)-N6)-methyltransferase</fullName>
        <ecNumber evidence="6">2.1.1.223</ecNumber>
    </recommendedName>
    <alternativeName>
        <fullName evidence="6">tRNA m6A37 methyltransferase</fullName>
    </alternativeName>
</protein>
<accession>A0A330M1N2</accession>
<evidence type="ECO:0000256" key="2">
    <source>
        <dbReference type="ARBA" id="ARBA00022603"/>
    </source>
</evidence>
<feature type="domain" description="Methyltransferase small" evidence="7">
    <location>
        <begin position="41"/>
        <end position="132"/>
    </location>
</feature>
<evidence type="ECO:0000259" key="7">
    <source>
        <dbReference type="Pfam" id="PF05175"/>
    </source>
</evidence>
<organism evidence="8 9">
    <name type="scientific">Shewanella benthica</name>
    <dbReference type="NCBI Taxonomy" id="43661"/>
    <lineage>
        <taxon>Bacteria</taxon>
        <taxon>Pseudomonadati</taxon>
        <taxon>Pseudomonadota</taxon>
        <taxon>Gammaproteobacteria</taxon>
        <taxon>Alteromonadales</taxon>
        <taxon>Shewanellaceae</taxon>
        <taxon>Shewanella</taxon>
    </lineage>
</organism>
<dbReference type="InterPro" id="IPR002052">
    <property type="entry name" value="DNA_methylase_N6_adenine_CS"/>
</dbReference>
<dbReference type="InterPro" id="IPR007848">
    <property type="entry name" value="Small_mtfrase_dom"/>
</dbReference>
<dbReference type="Gene3D" id="3.40.50.150">
    <property type="entry name" value="Vaccinia Virus protein VP39"/>
    <property type="match status" value="1"/>
</dbReference>
<dbReference type="InterPro" id="IPR029063">
    <property type="entry name" value="SAM-dependent_MTases_sf"/>
</dbReference>
<evidence type="ECO:0000313" key="8">
    <source>
        <dbReference type="EMBL" id="SQH75434.1"/>
    </source>
</evidence>
<dbReference type="Proteomes" id="UP000250123">
    <property type="component" value="Chromosome SHEWBE"/>
</dbReference>
<dbReference type="InterPro" id="IPR020596">
    <property type="entry name" value="rRNA_Ade_Mease_Trfase_CS"/>
</dbReference>
<comment type="subcellular location">
    <subcellularLocation>
        <location evidence="6">Cytoplasm</location>
    </subcellularLocation>
</comment>
<comment type="similarity">
    <text evidence="6">Belongs to the methyltransferase superfamily. tRNA (adenine-N(6)-)-methyltransferase family.</text>
</comment>
<evidence type="ECO:0000313" key="9">
    <source>
        <dbReference type="Proteomes" id="UP000250123"/>
    </source>
</evidence>
<keyword evidence="5 6" id="KW-0819">tRNA processing</keyword>
<dbReference type="InterPro" id="IPR022882">
    <property type="entry name" value="tRNA_adenine-N6_MeTrfase"/>
</dbReference>
<evidence type="ECO:0000256" key="3">
    <source>
        <dbReference type="ARBA" id="ARBA00022679"/>
    </source>
</evidence>
<keyword evidence="3 6" id="KW-0808">Transferase</keyword>
<proteinExistence type="inferred from homology"/>
<comment type="catalytic activity">
    <reaction evidence="6">
        <text>adenosine(37) in tRNA1(Val) + S-adenosyl-L-methionine = N(6)-methyladenosine(37) in tRNA1(Val) + S-adenosyl-L-homocysteine + H(+)</text>
        <dbReference type="Rhea" id="RHEA:43160"/>
        <dbReference type="Rhea" id="RHEA-COMP:10369"/>
        <dbReference type="Rhea" id="RHEA-COMP:10370"/>
        <dbReference type="ChEBI" id="CHEBI:15378"/>
        <dbReference type="ChEBI" id="CHEBI:57856"/>
        <dbReference type="ChEBI" id="CHEBI:59789"/>
        <dbReference type="ChEBI" id="CHEBI:74411"/>
        <dbReference type="ChEBI" id="CHEBI:74449"/>
        <dbReference type="EC" id="2.1.1.223"/>
    </reaction>
</comment>
<evidence type="ECO:0000256" key="4">
    <source>
        <dbReference type="ARBA" id="ARBA00022691"/>
    </source>
</evidence>
<dbReference type="EC" id="2.1.1.223" evidence="6"/>
<dbReference type="KEGG" id="sbk:SHEWBE_1468"/>
<evidence type="ECO:0000256" key="5">
    <source>
        <dbReference type="ARBA" id="ARBA00022694"/>
    </source>
</evidence>
<dbReference type="PROSITE" id="PS00092">
    <property type="entry name" value="N6_MTASE"/>
    <property type="match status" value="1"/>
</dbReference>
<dbReference type="GO" id="GO:0000179">
    <property type="term" value="F:rRNA (adenine-N6,N6-)-dimethyltransferase activity"/>
    <property type="evidence" value="ECO:0007669"/>
    <property type="project" value="InterPro"/>
</dbReference>